<evidence type="ECO:0000256" key="2">
    <source>
        <dbReference type="SAM" id="SignalP"/>
    </source>
</evidence>
<accession>A0ABQ6IVV7</accession>
<comment type="caution">
    <text evidence="3">The sequence shown here is derived from an EMBL/GenBank/DDBJ whole genome shotgun (WGS) entry which is preliminary data.</text>
</comment>
<evidence type="ECO:0000313" key="3">
    <source>
        <dbReference type="EMBL" id="GMA42083.1"/>
    </source>
</evidence>
<reference evidence="4" key="1">
    <citation type="journal article" date="2019" name="Int. J. Syst. Evol. Microbiol.">
        <title>The Global Catalogue of Microorganisms (GCM) 10K type strain sequencing project: providing services to taxonomists for standard genome sequencing and annotation.</title>
        <authorList>
            <consortium name="The Broad Institute Genomics Platform"/>
            <consortium name="The Broad Institute Genome Sequencing Center for Infectious Disease"/>
            <person name="Wu L."/>
            <person name="Ma J."/>
        </authorList>
    </citation>
    <scope>NUCLEOTIDE SEQUENCE [LARGE SCALE GENOMIC DNA]</scope>
    <source>
        <strain evidence="4">NBRC 113072</strain>
    </source>
</reference>
<organism evidence="3 4">
    <name type="scientific">Mobilicoccus caccae</name>
    <dbReference type="NCBI Taxonomy" id="1859295"/>
    <lineage>
        <taxon>Bacteria</taxon>
        <taxon>Bacillati</taxon>
        <taxon>Actinomycetota</taxon>
        <taxon>Actinomycetes</taxon>
        <taxon>Micrococcales</taxon>
        <taxon>Dermatophilaceae</taxon>
        <taxon>Mobilicoccus</taxon>
    </lineage>
</organism>
<feature type="signal peptide" evidence="2">
    <location>
        <begin position="1"/>
        <end position="30"/>
    </location>
</feature>
<feature type="compositionally biased region" description="Low complexity" evidence="1">
    <location>
        <begin position="144"/>
        <end position="166"/>
    </location>
</feature>
<gene>
    <name evidence="3" type="ORF">GCM10025883_41280</name>
</gene>
<proteinExistence type="predicted"/>
<sequence length="166" mass="16119">MPTRTTLMTGAAALVTAGSLAFAGATLAQANTPDGSGSSTDAATATDGAQDCGPGGRGGHEHTEVTGEEATKVTAAVTAQDSAITVEQVRKDPDGSYDVLGTKAGSPVMVEVSADLATVEVRTGGPGHDGRRGGPRGESGRGGTPAPSTAPSTGTSPTDVPSTPTT</sequence>
<keyword evidence="4" id="KW-1185">Reference proteome</keyword>
<dbReference type="InterPro" id="IPR006311">
    <property type="entry name" value="TAT_signal"/>
</dbReference>
<feature type="region of interest" description="Disordered" evidence="1">
    <location>
        <begin position="29"/>
        <end position="66"/>
    </location>
</feature>
<protein>
    <recommendedName>
        <fullName evidence="5">PepSY domain-containing protein</fullName>
    </recommendedName>
</protein>
<evidence type="ECO:0000256" key="1">
    <source>
        <dbReference type="SAM" id="MobiDB-lite"/>
    </source>
</evidence>
<dbReference type="PROSITE" id="PS51318">
    <property type="entry name" value="TAT"/>
    <property type="match status" value="1"/>
</dbReference>
<name>A0ABQ6IVV7_9MICO</name>
<dbReference type="Proteomes" id="UP001157126">
    <property type="component" value="Unassembled WGS sequence"/>
</dbReference>
<dbReference type="RefSeq" id="WP_284305542.1">
    <property type="nucleotide sequence ID" value="NZ_BSUO01000001.1"/>
</dbReference>
<feature type="chain" id="PRO_5045396455" description="PepSY domain-containing protein" evidence="2">
    <location>
        <begin position="31"/>
        <end position="166"/>
    </location>
</feature>
<evidence type="ECO:0000313" key="4">
    <source>
        <dbReference type="Proteomes" id="UP001157126"/>
    </source>
</evidence>
<feature type="region of interest" description="Disordered" evidence="1">
    <location>
        <begin position="120"/>
        <end position="166"/>
    </location>
</feature>
<feature type="compositionally biased region" description="Low complexity" evidence="1">
    <location>
        <begin position="34"/>
        <end position="49"/>
    </location>
</feature>
<keyword evidence="2" id="KW-0732">Signal</keyword>
<evidence type="ECO:0008006" key="5">
    <source>
        <dbReference type="Google" id="ProtNLM"/>
    </source>
</evidence>
<dbReference type="EMBL" id="BSUO01000001">
    <property type="protein sequence ID" value="GMA42083.1"/>
    <property type="molecule type" value="Genomic_DNA"/>
</dbReference>